<dbReference type="InterPro" id="IPR050138">
    <property type="entry name" value="DHOase/Allantoinase_Hydrolase"/>
</dbReference>
<dbReference type="InterPro" id="IPR032466">
    <property type="entry name" value="Metal_Hydrolase"/>
</dbReference>
<dbReference type="PROSITE" id="PS00482">
    <property type="entry name" value="DIHYDROOROTASE_1"/>
    <property type="match status" value="1"/>
</dbReference>
<dbReference type="Gene3D" id="3.20.20.140">
    <property type="entry name" value="Metal-dependent hydrolases"/>
    <property type="match status" value="1"/>
</dbReference>
<reference evidence="4" key="2">
    <citation type="submission" date="2016-05" db="EMBL/GenBank/DDBJ databases">
        <title>Comparative analysis highlights variable genome content of wheat rusts and divergence of the mating loci.</title>
        <authorList>
            <person name="Cuomo C.A."/>
            <person name="Bakkeren G."/>
            <person name="Szabo L."/>
            <person name="Khalil H."/>
            <person name="Joly D."/>
            <person name="Goldberg J."/>
            <person name="Young S."/>
            <person name="Zeng Q."/>
            <person name="Fellers J."/>
        </authorList>
    </citation>
    <scope>NUCLEOTIDE SEQUENCE [LARGE SCALE GENOMIC DNA]</scope>
    <source>
        <strain evidence="4">1-1 BBBD Race 1</strain>
    </source>
</reference>
<keyword evidence="1" id="KW-0479">Metal-binding</keyword>
<evidence type="ECO:0000259" key="3">
    <source>
        <dbReference type="Pfam" id="PF01979"/>
    </source>
</evidence>
<gene>
    <name evidence="4" type="ORF">PTTG_28748</name>
</gene>
<keyword evidence="6" id="KW-1185">Reference proteome</keyword>
<dbReference type="EnsemblFungi" id="PTTG_28748-t43_1">
    <property type="protein sequence ID" value="PTTG_28748-t43_1-p1"/>
    <property type="gene ID" value="PTTG_28748"/>
</dbReference>
<dbReference type="SUPFAM" id="SSF51556">
    <property type="entry name" value="Metallo-dependent hydrolases"/>
    <property type="match status" value="1"/>
</dbReference>
<dbReference type="OrthoDB" id="1924787at2759"/>
<dbReference type="AlphaFoldDB" id="A0A180G9D6"/>
<evidence type="ECO:0000313" key="6">
    <source>
        <dbReference type="Proteomes" id="UP000005240"/>
    </source>
</evidence>
<evidence type="ECO:0000256" key="1">
    <source>
        <dbReference type="ARBA" id="ARBA00022723"/>
    </source>
</evidence>
<dbReference type="Proteomes" id="UP000005240">
    <property type="component" value="Unassembled WGS sequence"/>
</dbReference>
<dbReference type="InterPro" id="IPR002195">
    <property type="entry name" value="Dihydroorotase_CS"/>
</dbReference>
<dbReference type="GO" id="GO:0004038">
    <property type="term" value="F:allantoinase activity"/>
    <property type="evidence" value="ECO:0007669"/>
    <property type="project" value="TreeGrafter"/>
</dbReference>
<evidence type="ECO:0000313" key="5">
    <source>
        <dbReference type="EnsemblFungi" id="PTTG_28748-t43_1-p1"/>
    </source>
</evidence>
<dbReference type="PANTHER" id="PTHR43668">
    <property type="entry name" value="ALLANTOINASE"/>
    <property type="match status" value="1"/>
</dbReference>
<proteinExistence type="predicted"/>
<dbReference type="GO" id="GO:0046872">
    <property type="term" value="F:metal ion binding"/>
    <property type="evidence" value="ECO:0007669"/>
    <property type="project" value="UniProtKB-KW"/>
</dbReference>
<accession>A0A180G9D6</accession>
<dbReference type="GO" id="GO:0006145">
    <property type="term" value="P:purine nucleobase catabolic process"/>
    <property type="evidence" value="ECO:0007669"/>
    <property type="project" value="TreeGrafter"/>
</dbReference>
<evidence type="ECO:0000256" key="2">
    <source>
        <dbReference type="ARBA" id="ARBA00022801"/>
    </source>
</evidence>
<feature type="domain" description="Amidohydrolase-related" evidence="3">
    <location>
        <begin position="27"/>
        <end position="102"/>
    </location>
</feature>
<name>A0A180G9D6_PUCT1</name>
<keyword evidence="2" id="KW-0378">Hydrolase</keyword>
<evidence type="ECO:0000313" key="4">
    <source>
        <dbReference type="EMBL" id="OAV89281.1"/>
    </source>
</evidence>
<dbReference type="GO" id="GO:0005737">
    <property type="term" value="C:cytoplasm"/>
    <property type="evidence" value="ECO:0007669"/>
    <property type="project" value="TreeGrafter"/>
</dbReference>
<dbReference type="PANTHER" id="PTHR43668:SF2">
    <property type="entry name" value="ALLANTOINASE"/>
    <property type="match status" value="1"/>
</dbReference>
<protein>
    <submittedName>
        <fullName evidence="5">Amidohydro-rel domain-containing protein</fullName>
    </submittedName>
</protein>
<reference evidence="5 6" key="3">
    <citation type="journal article" date="2017" name="G3 (Bethesda)">
        <title>Comparative analysis highlights variable genome content of wheat rusts and divergence of the mating loci.</title>
        <authorList>
            <person name="Cuomo C.A."/>
            <person name="Bakkeren G."/>
            <person name="Khalil H.B."/>
            <person name="Panwar V."/>
            <person name="Joly D."/>
            <person name="Linning R."/>
            <person name="Sakthikumar S."/>
            <person name="Song X."/>
            <person name="Adiconis X."/>
            <person name="Fan L."/>
            <person name="Goldberg J.M."/>
            <person name="Levin J.Z."/>
            <person name="Young S."/>
            <person name="Zeng Q."/>
            <person name="Anikster Y."/>
            <person name="Bruce M."/>
            <person name="Wang M."/>
            <person name="Yin C."/>
            <person name="McCallum B."/>
            <person name="Szabo L.J."/>
            <person name="Hulbert S."/>
            <person name="Chen X."/>
            <person name="Fellers J.P."/>
        </authorList>
    </citation>
    <scope>NUCLEOTIDE SEQUENCE</scope>
    <source>
        <strain evidence="5">isolate 1-1 / race 1 (BBBD)</strain>
        <strain evidence="6">Isolate 1-1 / race 1 (BBBD)</strain>
    </source>
</reference>
<dbReference type="EMBL" id="ADAS02000134">
    <property type="protein sequence ID" value="OAV89281.1"/>
    <property type="molecule type" value="Genomic_DNA"/>
</dbReference>
<dbReference type="InterPro" id="IPR006680">
    <property type="entry name" value="Amidohydro-rel"/>
</dbReference>
<dbReference type="VEuPathDB" id="FungiDB:PTTG_28748"/>
<sequence length="202" mass="21650">MEVHGRLVPAEGYGANTNYHHIPAPLLVFPGLVDLHVHLNEPGRTAWEGFKNGTNAAVAGGVTTLVNIPLNVVPPTTTLANLYKNVRAAKGQCPVDVAFWGRMIPSWDSPAREATYPMSFLEIQEAQWIVQLGTIRIGLYPILVAAHTCGYPPLLPWRLPGVGAGAQNLVILRQVPGSKGPSLLCSYPFTSPLSALSTTSPL</sequence>
<reference evidence="5" key="4">
    <citation type="submission" date="2025-05" db="UniProtKB">
        <authorList>
            <consortium name="EnsemblFungi"/>
        </authorList>
    </citation>
    <scope>IDENTIFICATION</scope>
    <source>
        <strain evidence="5">isolate 1-1 / race 1 (BBBD)</strain>
    </source>
</reference>
<dbReference type="Pfam" id="PF01979">
    <property type="entry name" value="Amidohydro_1"/>
    <property type="match status" value="1"/>
</dbReference>
<dbReference type="STRING" id="630390.A0A180G9D6"/>
<organism evidence="4">
    <name type="scientific">Puccinia triticina (isolate 1-1 / race 1 (BBBD))</name>
    <name type="common">Brown leaf rust fungus</name>
    <dbReference type="NCBI Taxonomy" id="630390"/>
    <lineage>
        <taxon>Eukaryota</taxon>
        <taxon>Fungi</taxon>
        <taxon>Dikarya</taxon>
        <taxon>Basidiomycota</taxon>
        <taxon>Pucciniomycotina</taxon>
        <taxon>Pucciniomycetes</taxon>
        <taxon>Pucciniales</taxon>
        <taxon>Pucciniaceae</taxon>
        <taxon>Puccinia</taxon>
    </lineage>
</organism>
<reference evidence="4" key="1">
    <citation type="submission" date="2009-11" db="EMBL/GenBank/DDBJ databases">
        <authorList>
            <consortium name="The Broad Institute Genome Sequencing Platform"/>
            <person name="Ward D."/>
            <person name="Feldgarden M."/>
            <person name="Earl A."/>
            <person name="Young S.K."/>
            <person name="Zeng Q."/>
            <person name="Koehrsen M."/>
            <person name="Alvarado L."/>
            <person name="Berlin A."/>
            <person name="Bochicchio J."/>
            <person name="Borenstein D."/>
            <person name="Chapman S.B."/>
            <person name="Chen Z."/>
            <person name="Engels R."/>
            <person name="Freedman E."/>
            <person name="Gellesch M."/>
            <person name="Goldberg J."/>
            <person name="Griggs A."/>
            <person name="Gujja S."/>
            <person name="Heilman E."/>
            <person name="Heiman D."/>
            <person name="Hepburn T."/>
            <person name="Howarth C."/>
            <person name="Jen D."/>
            <person name="Larson L."/>
            <person name="Lewis B."/>
            <person name="Mehta T."/>
            <person name="Park D."/>
            <person name="Pearson M."/>
            <person name="Roberts A."/>
            <person name="Saif S."/>
            <person name="Shea T."/>
            <person name="Shenoy N."/>
            <person name="Sisk P."/>
            <person name="Stolte C."/>
            <person name="Sykes S."/>
            <person name="Thomson T."/>
            <person name="Walk T."/>
            <person name="White J."/>
            <person name="Yandava C."/>
            <person name="Izard J."/>
            <person name="Baranova O.V."/>
            <person name="Blanton J.M."/>
            <person name="Tanner A.C."/>
            <person name="Dewhirst F.E."/>
            <person name="Haas B."/>
            <person name="Nusbaum C."/>
            <person name="Birren B."/>
        </authorList>
    </citation>
    <scope>NUCLEOTIDE SEQUENCE [LARGE SCALE GENOMIC DNA]</scope>
    <source>
        <strain evidence="4">1-1 BBBD Race 1</strain>
    </source>
</reference>